<feature type="domain" description="Calcineurin-like phosphoesterase" evidence="1">
    <location>
        <begin position="1"/>
        <end position="197"/>
    </location>
</feature>
<dbReference type="STRING" id="652787.SAMN05216490_0019"/>
<dbReference type="RefSeq" id="WP_091367519.1">
    <property type="nucleotide sequence ID" value="NZ_LT629740.1"/>
</dbReference>
<dbReference type="Proteomes" id="UP000199679">
    <property type="component" value="Chromosome I"/>
</dbReference>
<dbReference type="Gene3D" id="3.60.21.10">
    <property type="match status" value="1"/>
</dbReference>
<dbReference type="InterPro" id="IPR004843">
    <property type="entry name" value="Calcineurin-like_PHP"/>
</dbReference>
<evidence type="ECO:0000313" key="3">
    <source>
        <dbReference type="Proteomes" id="UP000199679"/>
    </source>
</evidence>
<dbReference type="Pfam" id="PF00149">
    <property type="entry name" value="Metallophos"/>
    <property type="match status" value="1"/>
</dbReference>
<proteinExistence type="predicted"/>
<dbReference type="SUPFAM" id="SSF56300">
    <property type="entry name" value="Metallo-dependent phosphatases"/>
    <property type="match status" value="1"/>
</dbReference>
<evidence type="ECO:0000313" key="2">
    <source>
        <dbReference type="EMBL" id="SDR82986.1"/>
    </source>
</evidence>
<dbReference type="EMBL" id="LT629740">
    <property type="protein sequence ID" value="SDR82986.1"/>
    <property type="molecule type" value="Genomic_DNA"/>
</dbReference>
<name>A0A1H1M8C3_MUCMA</name>
<gene>
    <name evidence="2" type="ORF">SAMN05216490_0019</name>
</gene>
<dbReference type="AlphaFoldDB" id="A0A1H1M8C3"/>
<keyword evidence="3" id="KW-1185">Reference proteome</keyword>
<protein>
    <submittedName>
        <fullName evidence="2">Calcineurin-like phosphoesterase</fullName>
    </submittedName>
</protein>
<evidence type="ECO:0000259" key="1">
    <source>
        <dbReference type="Pfam" id="PF00149"/>
    </source>
</evidence>
<dbReference type="GO" id="GO:0016787">
    <property type="term" value="F:hydrolase activity"/>
    <property type="evidence" value="ECO:0007669"/>
    <property type="project" value="InterPro"/>
</dbReference>
<sequence>MKHLIIGDLHGKDVWDEVDISIYDKVVFVGDYVDHWTLPDRFIYQNLQKIIELKRENFEKVELLLGNHDIQYLHYPHYLCSGFRPNMQRSLSLLFGENRELFKVAYQRENHIISHAGITNKWYREFSNHRIIKGMYDENETVADLVNKVEKTVHRWLLHQAGSSRGGEGAGGITWADRKELIKDMLDGYHQIVGHTVIPKPEFVQETGKSSMFIDVLDTMTYFHKIEI</sequence>
<dbReference type="OrthoDB" id="9808081at2"/>
<organism evidence="2 3">
    <name type="scientific">Mucilaginibacter mallensis</name>
    <dbReference type="NCBI Taxonomy" id="652787"/>
    <lineage>
        <taxon>Bacteria</taxon>
        <taxon>Pseudomonadati</taxon>
        <taxon>Bacteroidota</taxon>
        <taxon>Sphingobacteriia</taxon>
        <taxon>Sphingobacteriales</taxon>
        <taxon>Sphingobacteriaceae</taxon>
        <taxon>Mucilaginibacter</taxon>
    </lineage>
</organism>
<accession>A0A1H1M8C3</accession>
<reference evidence="2 3" key="1">
    <citation type="submission" date="2016-10" db="EMBL/GenBank/DDBJ databases">
        <authorList>
            <person name="de Groot N.N."/>
        </authorList>
    </citation>
    <scope>NUCLEOTIDE SEQUENCE [LARGE SCALE GENOMIC DNA]</scope>
    <source>
        <strain evidence="2 3">MP1X4</strain>
    </source>
</reference>
<dbReference type="InterPro" id="IPR029052">
    <property type="entry name" value="Metallo-depent_PP-like"/>
</dbReference>